<dbReference type="Gene3D" id="3.60.15.10">
    <property type="entry name" value="Ribonuclease Z/Hydroxyacylglutathione hydrolase-like"/>
    <property type="match status" value="1"/>
</dbReference>
<dbReference type="InterPro" id="IPR001279">
    <property type="entry name" value="Metallo-B-lactamas"/>
</dbReference>
<dbReference type="AlphaFoldDB" id="A0A423PFN6"/>
<protein>
    <recommendedName>
        <fullName evidence="1">Metallo-beta-lactamase domain-containing protein</fullName>
    </recommendedName>
</protein>
<sequence>MELSVCCLGTGRGATAVWEGEPSSAVALLFDGRPVLLVDVGFGVVRACRHWLGTVPDTILVTHNHSDHAAELPVVLPLAAAAGRRPRVIAAPAVVERLQRHRLHELRSTGRPLADFCELVAADGPVTLADGLTITLLRARHSEPSCGFMLWDGDRPLLAYGGDSAFSTAYYARLFEAPTVILDARATGNAEHAGFGAVAAYIAAYPDTVVRITGYGTRAQAPAGLAAFAPGDRLSLGAEP</sequence>
<reference evidence="2 3" key="1">
    <citation type="submission" date="2013-10" db="EMBL/GenBank/DDBJ databases">
        <title>Salinisphaera orenii MK-B5 Genome Sequencing.</title>
        <authorList>
            <person name="Lai Q."/>
            <person name="Li C."/>
            <person name="Shao Z."/>
        </authorList>
    </citation>
    <scope>NUCLEOTIDE SEQUENCE [LARGE SCALE GENOMIC DNA]</scope>
    <source>
        <strain evidence="2 3">MK-B5</strain>
    </source>
</reference>
<dbReference type="Proteomes" id="UP000283993">
    <property type="component" value="Unassembled WGS sequence"/>
</dbReference>
<evidence type="ECO:0000313" key="3">
    <source>
        <dbReference type="Proteomes" id="UP000283993"/>
    </source>
</evidence>
<accession>A0A423PFN6</accession>
<evidence type="ECO:0000259" key="1">
    <source>
        <dbReference type="SMART" id="SM00849"/>
    </source>
</evidence>
<comment type="caution">
    <text evidence="2">The sequence shown here is derived from an EMBL/GenBank/DDBJ whole genome shotgun (WGS) entry which is preliminary data.</text>
</comment>
<feature type="domain" description="Metallo-beta-lactamase" evidence="1">
    <location>
        <begin position="23"/>
        <end position="224"/>
    </location>
</feature>
<keyword evidence="3" id="KW-1185">Reference proteome</keyword>
<dbReference type="RefSeq" id="WP_123632291.1">
    <property type="nucleotide sequence ID" value="NZ_AYKH01000043.1"/>
</dbReference>
<proteinExistence type="predicted"/>
<evidence type="ECO:0000313" key="2">
    <source>
        <dbReference type="EMBL" id="ROO24316.1"/>
    </source>
</evidence>
<gene>
    <name evidence="2" type="ORF">SAOR_15960</name>
</gene>
<dbReference type="InterPro" id="IPR036866">
    <property type="entry name" value="RibonucZ/Hydroxyglut_hydro"/>
</dbReference>
<dbReference type="SMART" id="SM00849">
    <property type="entry name" value="Lactamase_B"/>
    <property type="match status" value="1"/>
</dbReference>
<dbReference type="EMBL" id="AYKH01000043">
    <property type="protein sequence ID" value="ROO24316.1"/>
    <property type="molecule type" value="Genomic_DNA"/>
</dbReference>
<name>A0A423PFN6_9GAMM</name>
<organism evidence="2 3">
    <name type="scientific">Salinisphaera orenii MK-B5</name>
    <dbReference type="NCBI Taxonomy" id="856730"/>
    <lineage>
        <taxon>Bacteria</taxon>
        <taxon>Pseudomonadati</taxon>
        <taxon>Pseudomonadota</taxon>
        <taxon>Gammaproteobacteria</taxon>
        <taxon>Salinisphaerales</taxon>
        <taxon>Salinisphaeraceae</taxon>
        <taxon>Salinisphaera</taxon>
    </lineage>
</organism>
<dbReference type="SUPFAM" id="SSF56281">
    <property type="entry name" value="Metallo-hydrolase/oxidoreductase"/>
    <property type="match status" value="1"/>
</dbReference>
<dbReference type="Pfam" id="PF12706">
    <property type="entry name" value="Lactamase_B_2"/>
    <property type="match status" value="1"/>
</dbReference>